<feature type="transmembrane region" description="Helical" evidence="8">
    <location>
        <begin position="726"/>
        <end position="748"/>
    </location>
</feature>
<proteinExistence type="inferred from homology"/>
<dbReference type="AlphaFoldDB" id="Q9HGS8"/>
<dbReference type="GO" id="GO:0009272">
    <property type="term" value="P:fungal-type cell wall biogenesis"/>
    <property type="evidence" value="ECO:0007669"/>
    <property type="project" value="TreeGrafter"/>
</dbReference>
<dbReference type="InterPro" id="IPR032800">
    <property type="entry name" value="TRP_N"/>
</dbReference>
<feature type="transmembrane region" description="Helical" evidence="8">
    <location>
        <begin position="895"/>
        <end position="914"/>
    </location>
</feature>
<protein>
    <submittedName>
        <fullName evidence="10">Calcium-related spray protein</fullName>
    </submittedName>
</protein>
<dbReference type="SMART" id="SM01320">
    <property type="entry name" value="TRP_N"/>
    <property type="match status" value="1"/>
</dbReference>
<evidence type="ECO:0000259" key="9">
    <source>
        <dbReference type="SMART" id="SM01320"/>
    </source>
</evidence>
<dbReference type="GO" id="GO:0016020">
    <property type="term" value="C:membrane"/>
    <property type="evidence" value="ECO:0007669"/>
    <property type="project" value="UniProtKB-SubCell"/>
</dbReference>
<reference evidence="10" key="1">
    <citation type="submission" date="2000-08" db="EMBL/GenBank/DDBJ databases">
        <title>Structure and function analysis of the calcium related gene spray in Neurospora crassa.</title>
        <authorList>
            <person name="Bok J.W."/>
            <person name="Sone T."/>
            <person name="Silverman-Gavrila L.B."/>
            <person name="Lew R.R."/>
            <person name="Bowring F.J."/>
            <person name="Catcheside D.E.A."/>
            <person name="Griffiths A.J.F."/>
        </authorList>
    </citation>
    <scope>NUCLEOTIDE SEQUENCE</scope>
</reference>
<dbReference type="Pfam" id="PF06011">
    <property type="entry name" value="TRP"/>
    <property type="match status" value="1"/>
</dbReference>
<evidence type="ECO:0000256" key="7">
    <source>
        <dbReference type="SAM" id="MobiDB-lite"/>
    </source>
</evidence>
<keyword evidence="5 8" id="KW-1133">Transmembrane helix</keyword>
<feature type="transmembrane region" description="Helical" evidence="8">
    <location>
        <begin position="869"/>
        <end position="889"/>
    </location>
</feature>
<evidence type="ECO:0000313" key="10">
    <source>
        <dbReference type="EMBL" id="AAG03077.1"/>
    </source>
</evidence>
<name>Q9HGS8_NEUCS</name>
<feature type="compositionally biased region" description="Polar residues" evidence="7">
    <location>
        <begin position="1120"/>
        <end position="1135"/>
    </location>
</feature>
<evidence type="ECO:0000256" key="6">
    <source>
        <dbReference type="ARBA" id="ARBA00023136"/>
    </source>
</evidence>
<evidence type="ECO:0000256" key="8">
    <source>
        <dbReference type="SAM" id="Phobius"/>
    </source>
</evidence>
<comment type="similarity">
    <text evidence="2">Belongs to the transient receptor potential (TRP) ion channel family.</text>
</comment>
<evidence type="ECO:0000256" key="1">
    <source>
        <dbReference type="ARBA" id="ARBA00004141"/>
    </source>
</evidence>
<dbReference type="GO" id="GO:0055085">
    <property type="term" value="P:transmembrane transport"/>
    <property type="evidence" value="ECO:0007669"/>
    <property type="project" value="TreeGrafter"/>
</dbReference>
<feature type="region of interest" description="Disordered" evidence="7">
    <location>
        <begin position="1031"/>
        <end position="1144"/>
    </location>
</feature>
<evidence type="ECO:0000256" key="5">
    <source>
        <dbReference type="ARBA" id="ARBA00022989"/>
    </source>
</evidence>
<evidence type="ECO:0000256" key="3">
    <source>
        <dbReference type="ARBA" id="ARBA00022692"/>
    </source>
</evidence>
<dbReference type="PANTHER" id="PTHR31145">
    <property type="entry name" value="INTEGRAL MEMBRANE PROTEIN (AFU_ORTHOLOGUE AFUA_7G01610)"/>
    <property type="match status" value="1"/>
</dbReference>
<accession>Q9HGS8</accession>
<keyword evidence="3 8" id="KW-0812">Transmembrane</keyword>
<feature type="transmembrane region" description="Helical" evidence="8">
    <location>
        <begin position="957"/>
        <end position="986"/>
    </location>
</feature>
<feature type="transmembrane region" description="Helical" evidence="8">
    <location>
        <begin position="769"/>
        <end position="789"/>
    </location>
</feature>
<feature type="domain" description="ML-like" evidence="9">
    <location>
        <begin position="404"/>
        <end position="546"/>
    </location>
</feature>
<organism evidence="10">
    <name type="scientific">Neurospora crassa</name>
    <dbReference type="NCBI Taxonomy" id="5141"/>
    <lineage>
        <taxon>Eukaryota</taxon>
        <taxon>Fungi</taxon>
        <taxon>Dikarya</taxon>
        <taxon>Ascomycota</taxon>
        <taxon>Pezizomycotina</taxon>
        <taxon>Sordariomycetes</taxon>
        <taxon>Sordariomycetidae</taxon>
        <taxon>Sordariales</taxon>
        <taxon>Sordariaceae</taxon>
        <taxon>Neurospora</taxon>
    </lineage>
</organism>
<dbReference type="PANTHER" id="PTHR31145:SF2">
    <property type="entry name" value="FLAVIN CARRIER PROTEIN 2"/>
    <property type="match status" value="1"/>
</dbReference>
<comment type="subcellular location">
    <subcellularLocation>
        <location evidence="1">Membrane</location>
        <topology evidence="1">Multi-pass membrane protein</topology>
    </subcellularLocation>
</comment>
<dbReference type="Pfam" id="PF14558">
    <property type="entry name" value="TRP_N"/>
    <property type="match status" value="1"/>
</dbReference>
<keyword evidence="6 8" id="KW-0472">Membrane</keyword>
<dbReference type="InterPro" id="IPR010308">
    <property type="entry name" value="TRP_C"/>
</dbReference>
<evidence type="ECO:0000256" key="4">
    <source>
        <dbReference type="ARBA" id="ARBA00022729"/>
    </source>
</evidence>
<feature type="transmembrane region" description="Helical" evidence="8">
    <location>
        <begin position="926"/>
        <end position="945"/>
    </location>
</feature>
<feature type="compositionally biased region" description="Basic and acidic residues" evidence="7">
    <location>
        <begin position="306"/>
        <end position="318"/>
    </location>
</feature>
<dbReference type="InterPro" id="IPR040241">
    <property type="entry name" value="TRP_Flc/Pkd2-like"/>
</dbReference>
<dbReference type="EMBL" id="AF294883">
    <property type="protein sequence ID" value="AAG03077.1"/>
    <property type="molecule type" value="Genomic_DNA"/>
</dbReference>
<feature type="transmembrane region" description="Helical" evidence="8">
    <location>
        <begin position="809"/>
        <end position="828"/>
    </location>
</feature>
<evidence type="ECO:0000256" key="2">
    <source>
        <dbReference type="ARBA" id="ARBA00010642"/>
    </source>
</evidence>
<feature type="compositionally biased region" description="Polar residues" evidence="7">
    <location>
        <begin position="324"/>
        <end position="333"/>
    </location>
</feature>
<keyword evidence="4" id="KW-0732">Signal</keyword>
<sequence>MKDVCMEDGRRPSNFGLCPPRRRGRDPVAAENLEVFPFMGFLGGGMACHWSAPKGAVQSDHPSHVAHHPALPVLPCDACRCRMEAFWAVQCQPKKEKRICGCLMTKQPKIGLCTFQEAAKACRDEDVYSGLALYNLSRWHSSTVSLDAGPVVSKCDDVQLKSGNSSKMLRRYLANCTCRVQKAGTPLVGPHLISPGLHNAGATFPLPLCLVALPVLFCLSLRHQPSFTPYTTLPSFSHTFFLFCKSKELRPQLRSPSPSSIVPLPLPASSPPFFQKYNLSPSIPIPYNLLPPWVCLPHTLTGRTETKPDPHCRDDEISHPSAPFASSSTNPRFSSTRSFQLWKRDTDQRYIWESSFDYQLSSTLHRNQQTRKSPKPNKMRFSITRPLAALASIAALVSPVFGEQKLASQALKTCQANSGFSASLFNVVYTPESGRANVDIVAVSTIQGKIIFDVAISAYGYEIITAKVDPCSSGLLGLCPMTAGKIPLNFTLPVDKNAVAQIPSIAYNFPDIDAKVRVRINMTDGDEAGQTVACVEAEITNGKTVDLAGVKWATAIVATFALTSSAFVSGLGHHNAASHVAANALSLFGYFQAQAMLGLTGVPLPPAVMGWTQDFQWSMGIIKVNFMQDIFTWYQRATGGTPSMLFDSLATVSVQVQKRALDVADYGADLARRSMSYMPRTISEPMEQAMKHELLKRGNIQTDTGSYVVYGIQRAAFRAHIESTNLFMTCLIFFCVLVVITILCVAGWKGYCELAAQKGWMKHDTFLDFRNGWFTVLKGILFRITLIGFPAMTVMCMWEFTQNDSPAEMVLALFFFLGMLVTLGWAAFKVIRIARRSVVMHQNPAYILFSDPQALNKWGFLYVQFRASAYYFIVPVLGYTILKGLFVAFGQNNGTAQAVGFLIIEAAALIAATVMRPWMDRKTNWFNIAICVMNFINAIFLLMFTEVFNQPPLVTGVIGLILWITNSIFSLVYLLMLICSTIFVFFRENPDNRYQFMADDRTFFMKSQTHLTTTTELDALAATARGDKSGFKGLDLDDDAESMSSDSLRRQTELQPGMPAGGAGLHFTNAPPKSPVDPAMPLFPSEGRNTQGPQYGEKPGMNFDPRGPSPSPYGGPQGGNATLTPQYRALNNASPWQRGAGYEH</sequence>
<feature type="region of interest" description="Disordered" evidence="7">
    <location>
        <begin position="306"/>
        <end position="333"/>
    </location>
</feature>
<dbReference type="VEuPathDB" id="FungiDB:NCU01036"/>